<accession>A0A5B7IDB3</accession>
<dbReference type="EMBL" id="VSRR010058166">
    <property type="protein sequence ID" value="MPC81842.1"/>
    <property type="molecule type" value="Genomic_DNA"/>
</dbReference>
<sequence length="11" mass="1237">MTQSTHAPFSM</sequence>
<organism evidence="1 2">
    <name type="scientific">Portunus trituberculatus</name>
    <name type="common">Swimming crab</name>
    <name type="synonym">Neptunus trituberculatus</name>
    <dbReference type="NCBI Taxonomy" id="210409"/>
    <lineage>
        <taxon>Eukaryota</taxon>
        <taxon>Metazoa</taxon>
        <taxon>Ecdysozoa</taxon>
        <taxon>Arthropoda</taxon>
        <taxon>Crustacea</taxon>
        <taxon>Multicrustacea</taxon>
        <taxon>Malacostraca</taxon>
        <taxon>Eumalacostraca</taxon>
        <taxon>Eucarida</taxon>
        <taxon>Decapoda</taxon>
        <taxon>Pleocyemata</taxon>
        <taxon>Brachyura</taxon>
        <taxon>Eubrachyura</taxon>
        <taxon>Portunoidea</taxon>
        <taxon>Portunidae</taxon>
        <taxon>Portuninae</taxon>
        <taxon>Portunus</taxon>
    </lineage>
</organism>
<reference evidence="1 2" key="1">
    <citation type="submission" date="2019-05" db="EMBL/GenBank/DDBJ databases">
        <title>Another draft genome of Portunus trituberculatus and its Hox gene families provides insights of decapod evolution.</title>
        <authorList>
            <person name="Jeong J.-H."/>
            <person name="Song I."/>
            <person name="Kim S."/>
            <person name="Choi T."/>
            <person name="Kim D."/>
            <person name="Ryu S."/>
            <person name="Kim W."/>
        </authorList>
    </citation>
    <scope>NUCLEOTIDE SEQUENCE [LARGE SCALE GENOMIC DNA]</scope>
    <source>
        <tissue evidence="1">Muscle</tissue>
    </source>
</reference>
<protein>
    <submittedName>
        <fullName evidence="1">Uncharacterized protein</fullName>
    </submittedName>
</protein>
<proteinExistence type="predicted"/>
<name>A0A5B7IDB3_PORTR</name>
<gene>
    <name evidence="1" type="ORF">E2C01_076478</name>
</gene>
<keyword evidence="2" id="KW-1185">Reference proteome</keyword>
<evidence type="ECO:0000313" key="1">
    <source>
        <dbReference type="EMBL" id="MPC81842.1"/>
    </source>
</evidence>
<dbReference type="Proteomes" id="UP000324222">
    <property type="component" value="Unassembled WGS sequence"/>
</dbReference>
<evidence type="ECO:0000313" key="2">
    <source>
        <dbReference type="Proteomes" id="UP000324222"/>
    </source>
</evidence>
<comment type="caution">
    <text evidence="1">The sequence shown here is derived from an EMBL/GenBank/DDBJ whole genome shotgun (WGS) entry which is preliminary data.</text>
</comment>